<accession>A0A091D6U1</accession>
<keyword evidence="3 5" id="KW-0479">Metal-binding</keyword>
<evidence type="ECO:0000256" key="5">
    <source>
        <dbReference type="PIRSR" id="PIRSR601519-1"/>
    </source>
</evidence>
<dbReference type="PROSITE" id="PS50905">
    <property type="entry name" value="FERRITIN_LIKE"/>
    <property type="match status" value="1"/>
</dbReference>
<dbReference type="AlphaFoldDB" id="A0A091D6U1"/>
<proteinExistence type="inferred from homology"/>
<dbReference type="InterPro" id="IPR012347">
    <property type="entry name" value="Ferritin-like"/>
</dbReference>
<dbReference type="InterPro" id="IPR001519">
    <property type="entry name" value="Ferritin"/>
</dbReference>
<reference evidence="8 9" key="1">
    <citation type="submission" date="2013-11" db="EMBL/GenBank/DDBJ databases">
        <title>The Damaraland mole rat (Fukomys damarensis) genome and evolution of African mole rats.</title>
        <authorList>
            <person name="Gladyshev V.N."/>
            <person name="Fang X."/>
        </authorList>
    </citation>
    <scope>NUCLEOTIDE SEQUENCE [LARGE SCALE GENOMIC DNA]</scope>
    <source>
        <tissue evidence="8">Liver</tissue>
    </source>
</reference>
<dbReference type="GO" id="GO:0008199">
    <property type="term" value="F:ferric iron binding"/>
    <property type="evidence" value="ECO:0007669"/>
    <property type="project" value="InterPro"/>
</dbReference>
<dbReference type="GO" id="GO:0005737">
    <property type="term" value="C:cytoplasm"/>
    <property type="evidence" value="ECO:0007669"/>
    <property type="project" value="TreeGrafter"/>
</dbReference>
<dbReference type="InterPro" id="IPR009040">
    <property type="entry name" value="Ferritin-like_diiron"/>
</dbReference>
<name>A0A091D6U1_FUKDA</name>
<feature type="domain" description="Ferritin-like diiron" evidence="7">
    <location>
        <begin position="141"/>
        <end position="290"/>
    </location>
</feature>
<dbReference type="GO" id="GO:0006826">
    <property type="term" value="P:iron ion transport"/>
    <property type="evidence" value="ECO:0007669"/>
    <property type="project" value="InterPro"/>
</dbReference>
<dbReference type="PANTHER" id="PTHR11431:SF97">
    <property type="entry name" value="FERRITIN HEAVY POLYPEPTIDE-LIKE 17-RELATED"/>
    <property type="match status" value="1"/>
</dbReference>
<feature type="binding site" evidence="5">
    <location>
        <position position="272"/>
    </location>
    <ligand>
        <name>Fe cation</name>
        <dbReference type="ChEBI" id="CHEBI:24875"/>
        <label>1</label>
    </ligand>
</feature>
<keyword evidence="9" id="KW-1185">Reference proteome</keyword>
<gene>
    <name evidence="8" type="ORF">H920_10781</name>
</gene>
<dbReference type="EMBL" id="KN122853">
    <property type="protein sequence ID" value="KFO27824.1"/>
    <property type="molecule type" value="Genomic_DNA"/>
</dbReference>
<keyword evidence="4 5" id="KW-0408">Iron</keyword>
<dbReference type="Gene3D" id="1.20.1260.10">
    <property type="match status" value="1"/>
</dbReference>
<dbReference type="GO" id="GO:0006879">
    <property type="term" value="P:intracellular iron ion homeostasis"/>
    <property type="evidence" value="ECO:0007669"/>
    <property type="project" value="UniProtKB-KW"/>
</dbReference>
<evidence type="ECO:0000256" key="4">
    <source>
        <dbReference type="ARBA" id="ARBA00023004"/>
    </source>
</evidence>
<evidence type="ECO:0000256" key="3">
    <source>
        <dbReference type="ARBA" id="ARBA00022723"/>
    </source>
</evidence>
<dbReference type="FunFam" id="1.20.1260.10:FF:000002">
    <property type="entry name" value="Ferritin, mitochondrial"/>
    <property type="match status" value="1"/>
</dbReference>
<dbReference type="PANTHER" id="PTHR11431">
    <property type="entry name" value="FERRITIN"/>
    <property type="match status" value="1"/>
</dbReference>
<dbReference type="InterPro" id="IPR008331">
    <property type="entry name" value="Ferritin_DPS_dom"/>
</dbReference>
<dbReference type="Pfam" id="PF00210">
    <property type="entry name" value="Ferritin"/>
    <property type="match status" value="1"/>
</dbReference>
<dbReference type="InterPro" id="IPR009078">
    <property type="entry name" value="Ferritin-like_SF"/>
</dbReference>
<evidence type="ECO:0000313" key="8">
    <source>
        <dbReference type="EMBL" id="KFO27824.1"/>
    </source>
</evidence>
<evidence type="ECO:0000259" key="7">
    <source>
        <dbReference type="PROSITE" id="PS50905"/>
    </source>
</evidence>
<protein>
    <recommendedName>
        <fullName evidence="6">Ferritin</fullName>
    </recommendedName>
</protein>
<comment type="function">
    <text evidence="6">Stores iron in a soluble, non-toxic, readily available form. Important for iron homeostasis. Iron is taken up in the ferrous form and deposited as ferric hydroxides after oxidation.</text>
</comment>
<dbReference type="SUPFAM" id="SSF47240">
    <property type="entry name" value="Ferritin-like"/>
    <property type="match status" value="1"/>
</dbReference>
<sequence>MKELTEQVNEDQRVASAIQPQKVDECKTQPQIPVKGTFKVQLICLSYAEPQAASTKLPLTSQCQPISMGSLEQSGVAQRQGLRKNCIENLMDEDEKDRAKSPHHRCPPARANFAAFSSSTLATLAAPAAPAMAAAPREIRHNYHADCEAAVNVQIQLQLYASYVYLSMAVYCDRFDVALKHISHFFLRMSHQWGEFAEKLMVMQTERGGRVAFRDISQPDNSDWRGSAQIIECALHLEDTLHKSLLELHRLAASKSDLYLCDFVLRHYLQPQVEVLKELGKYLTVLHKLGPQLECLADYLFGSLTLDDGNKEN</sequence>
<evidence type="ECO:0000313" key="9">
    <source>
        <dbReference type="Proteomes" id="UP000028990"/>
    </source>
</evidence>
<organism evidence="8 9">
    <name type="scientific">Fukomys damarensis</name>
    <name type="common">Damaraland mole rat</name>
    <name type="synonym">Cryptomys damarensis</name>
    <dbReference type="NCBI Taxonomy" id="885580"/>
    <lineage>
        <taxon>Eukaryota</taxon>
        <taxon>Metazoa</taxon>
        <taxon>Chordata</taxon>
        <taxon>Craniata</taxon>
        <taxon>Vertebrata</taxon>
        <taxon>Euteleostomi</taxon>
        <taxon>Mammalia</taxon>
        <taxon>Eutheria</taxon>
        <taxon>Euarchontoglires</taxon>
        <taxon>Glires</taxon>
        <taxon>Rodentia</taxon>
        <taxon>Hystricomorpha</taxon>
        <taxon>Bathyergidae</taxon>
        <taxon>Fukomys</taxon>
    </lineage>
</organism>
<keyword evidence="2 6" id="KW-0409">Iron storage</keyword>
<evidence type="ECO:0000256" key="6">
    <source>
        <dbReference type="RuleBase" id="RU361145"/>
    </source>
</evidence>
<evidence type="ECO:0000256" key="2">
    <source>
        <dbReference type="ARBA" id="ARBA00022434"/>
    </source>
</evidence>
<dbReference type="GO" id="GO:0008198">
    <property type="term" value="F:ferrous iron binding"/>
    <property type="evidence" value="ECO:0007669"/>
    <property type="project" value="TreeGrafter"/>
</dbReference>
<dbReference type="CDD" id="cd01056">
    <property type="entry name" value="Euk_Ferritin"/>
    <property type="match status" value="1"/>
</dbReference>
<feature type="binding site" evidence="5">
    <location>
        <position position="238"/>
    </location>
    <ligand>
        <name>Fe cation</name>
        <dbReference type="ChEBI" id="CHEBI:24875"/>
        <label>1</label>
    </ligand>
</feature>
<evidence type="ECO:0000256" key="1">
    <source>
        <dbReference type="ARBA" id="ARBA00007513"/>
    </source>
</evidence>
<comment type="similarity">
    <text evidence="1 6">Belongs to the ferritin family.</text>
</comment>
<dbReference type="Proteomes" id="UP000028990">
    <property type="component" value="Unassembled WGS sequence"/>
</dbReference>